<dbReference type="EMBL" id="BACD03000009">
    <property type="protein sequence ID" value="GAO47465.1"/>
    <property type="molecule type" value="Genomic_DNA"/>
</dbReference>
<evidence type="ECO:0000256" key="7">
    <source>
        <dbReference type="ARBA" id="ARBA00022975"/>
    </source>
</evidence>
<dbReference type="PIRSF" id="PIRSF001237">
    <property type="entry name" value="DHOdimr"/>
    <property type="match status" value="1"/>
</dbReference>
<dbReference type="InterPro" id="IPR032466">
    <property type="entry name" value="Metal_Hydrolase"/>
</dbReference>
<dbReference type="GO" id="GO:0004151">
    <property type="term" value="F:dihydroorotase activity"/>
    <property type="evidence" value="ECO:0007669"/>
    <property type="project" value="UniProtKB-EC"/>
</dbReference>
<reference evidence="9 10" key="2">
    <citation type="journal article" date="2014" name="J. Gen. Appl. Microbiol.">
        <title>The early diverging ascomycetous budding yeast Saitoella complicata has three histone deacetylases belonging to the Clr6, Hos2, and Rpd3 lineages.</title>
        <authorList>
            <person name="Nishida H."/>
            <person name="Matsumoto T."/>
            <person name="Kondo S."/>
            <person name="Hamamoto M."/>
            <person name="Yoshikawa H."/>
        </authorList>
    </citation>
    <scope>NUCLEOTIDE SEQUENCE [LARGE SCALE GENOMIC DNA]</scope>
    <source>
        <strain evidence="9 10">NRRL Y-17804</strain>
    </source>
</reference>
<dbReference type="Proteomes" id="UP000033140">
    <property type="component" value="Unassembled WGS sequence"/>
</dbReference>
<dbReference type="InterPro" id="IPR002195">
    <property type="entry name" value="Dihydroorotase_CS"/>
</dbReference>
<evidence type="ECO:0000256" key="2">
    <source>
        <dbReference type="ARBA" id="ARBA00005631"/>
    </source>
</evidence>
<evidence type="ECO:0000259" key="8">
    <source>
        <dbReference type="Pfam" id="PF04909"/>
    </source>
</evidence>
<reference evidence="9 10" key="1">
    <citation type="journal article" date="2011" name="J. Gen. Appl. Microbiol.">
        <title>Draft genome sequencing of the enigmatic yeast Saitoella complicata.</title>
        <authorList>
            <person name="Nishida H."/>
            <person name="Hamamoto M."/>
            <person name="Sugiyama J."/>
        </authorList>
    </citation>
    <scope>NUCLEOTIDE SEQUENCE [LARGE SCALE GENOMIC DNA]</scope>
    <source>
        <strain evidence="9 10">NRRL Y-17804</strain>
    </source>
</reference>
<comment type="similarity">
    <text evidence="2">Belongs to the metallo-dependent hydrolases superfamily. DHOase family. Class II DHOase subfamily.</text>
</comment>
<evidence type="ECO:0000256" key="4">
    <source>
        <dbReference type="ARBA" id="ARBA00022723"/>
    </source>
</evidence>
<dbReference type="HAMAP" id="MF_00219">
    <property type="entry name" value="PyrC_classII"/>
    <property type="match status" value="1"/>
</dbReference>
<keyword evidence="4" id="KW-0479">Metal-binding</keyword>
<keyword evidence="10" id="KW-1185">Reference proteome</keyword>
<dbReference type="OMA" id="QTWSVSW"/>
<evidence type="ECO:0000256" key="6">
    <source>
        <dbReference type="ARBA" id="ARBA00022833"/>
    </source>
</evidence>
<feature type="domain" description="Amidohydrolase-related" evidence="8">
    <location>
        <begin position="76"/>
        <end position="174"/>
    </location>
</feature>
<evidence type="ECO:0000313" key="10">
    <source>
        <dbReference type="Proteomes" id="UP000033140"/>
    </source>
</evidence>
<dbReference type="GO" id="GO:0046872">
    <property type="term" value="F:metal ion binding"/>
    <property type="evidence" value="ECO:0007669"/>
    <property type="project" value="UniProtKB-KW"/>
</dbReference>
<evidence type="ECO:0000313" key="9">
    <source>
        <dbReference type="EMBL" id="GAO47465.1"/>
    </source>
</evidence>
<dbReference type="InterPro" id="IPR006680">
    <property type="entry name" value="Amidohydro-rel"/>
</dbReference>
<dbReference type="GO" id="GO:0005737">
    <property type="term" value="C:cytoplasm"/>
    <property type="evidence" value="ECO:0007669"/>
    <property type="project" value="TreeGrafter"/>
</dbReference>
<sequence length="354" mass="38767">MSITITPAADFHVHLRQDALMRLVTPTVRQGGASIAYVMPNLAPPITTTGMAMNYKKELQAIEPNVEFMMTLYLTADLTVEEVKKAAAAGVSGVKVYPAGVTTNSSAGVSTYEPFYPIFAAMAEANMVLNLHGEVPPSPTNSVLTAEHDFLPTLIDLAKRFPKLRIVLEHCTTKDAIETVKKCGPNVAGSITAHHLHITIDSWADNPFCYCKPVAKTPEDRAALIEAAVSGDPKFFLGSDSAPHPREKKSGAARTAAGVFTQSRLLSYVAEIFDKQGKMDKFEDFVSNFGRKFYQVEGLGVGAEKVKLTKKPLKVEGEVRDGELVVVPFMATEELQWDIESILHLHFRHIVRIL</sequence>
<evidence type="ECO:0000256" key="5">
    <source>
        <dbReference type="ARBA" id="ARBA00022801"/>
    </source>
</evidence>
<dbReference type="UniPathway" id="UPA00070">
    <property type="reaction ID" value="UER00117"/>
</dbReference>
<dbReference type="Gene3D" id="3.20.20.140">
    <property type="entry name" value="Metal-dependent hydrolases"/>
    <property type="match status" value="1"/>
</dbReference>
<dbReference type="PANTHER" id="PTHR43137:SF1">
    <property type="entry name" value="DIHYDROOROTASE"/>
    <property type="match status" value="1"/>
</dbReference>
<dbReference type="SUPFAM" id="SSF51556">
    <property type="entry name" value="Metallo-dependent hydrolases"/>
    <property type="match status" value="1"/>
</dbReference>
<keyword evidence="7" id="KW-0665">Pyrimidine biosynthesis</keyword>
<dbReference type="InterPro" id="IPR004721">
    <property type="entry name" value="DHOdimr"/>
</dbReference>
<keyword evidence="5" id="KW-0378">Hydrolase</keyword>
<dbReference type="GO" id="GO:0006207">
    <property type="term" value="P:'de novo' pyrimidine nucleobase biosynthetic process"/>
    <property type="evidence" value="ECO:0007669"/>
    <property type="project" value="TreeGrafter"/>
</dbReference>
<dbReference type="PANTHER" id="PTHR43137">
    <property type="entry name" value="DIHYDROOROTASE"/>
    <property type="match status" value="1"/>
</dbReference>
<dbReference type="PROSITE" id="PS00483">
    <property type="entry name" value="DIHYDROOROTASE_2"/>
    <property type="match status" value="1"/>
</dbReference>
<dbReference type="Pfam" id="PF04909">
    <property type="entry name" value="Amidohydro_2"/>
    <property type="match status" value="1"/>
</dbReference>
<dbReference type="AlphaFoldDB" id="A0A0E9NDI4"/>
<comment type="pathway">
    <text evidence="1">Pyrimidine metabolism; UMP biosynthesis via de novo pathway; (S)-dihydroorotate from bicarbonate: step 3/3.</text>
</comment>
<reference evidence="9 10" key="3">
    <citation type="journal article" date="2015" name="Genome Announc.">
        <title>Draft Genome Sequence of the Archiascomycetous Yeast Saitoella complicata.</title>
        <authorList>
            <person name="Yamauchi K."/>
            <person name="Kondo S."/>
            <person name="Hamamoto M."/>
            <person name="Takahashi Y."/>
            <person name="Ogura Y."/>
            <person name="Hayashi T."/>
            <person name="Nishida H."/>
        </authorList>
    </citation>
    <scope>NUCLEOTIDE SEQUENCE [LARGE SCALE GENOMIC DNA]</scope>
    <source>
        <strain evidence="9 10">NRRL Y-17804</strain>
    </source>
</reference>
<evidence type="ECO:0000256" key="3">
    <source>
        <dbReference type="ARBA" id="ARBA00012860"/>
    </source>
</evidence>
<organism evidence="9 10">
    <name type="scientific">Saitoella complicata (strain BCRC 22490 / CBS 7301 / JCM 7358 / NBRC 10748 / NRRL Y-17804)</name>
    <dbReference type="NCBI Taxonomy" id="698492"/>
    <lineage>
        <taxon>Eukaryota</taxon>
        <taxon>Fungi</taxon>
        <taxon>Dikarya</taxon>
        <taxon>Ascomycota</taxon>
        <taxon>Taphrinomycotina</taxon>
        <taxon>Taphrinomycotina incertae sedis</taxon>
        <taxon>Saitoella</taxon>
    </lineage>
</organism>
<proteinExistence type="inferred from homology"/>
<dbReference type="GO" id="GO:0044205">
    <property type="term" value="P:'de novo' UMP biosynthetic process"/>
    <property type="evidence" value="ECO:0007669"/>
    <property type="project" value="UniProtKB-UniPathway"/>
</dbReference>
<dbReference type="NCBIfam" id="TIGR00856">
    <property type="entry name" value="pyrC_dimer"/>
    <property type="match status" value="1"/>
</dbReference>
<accession>A0A0E9NDI4</accession>
<name>A0A0E9NDI4_SAICN</name>
<protein>
    <recommendedName>
        <fullName evidence="3">dihydroorotase</fullName>
        <ecNumber evidence="3">3.5.2.3</ecNumber>
    </recommendedName>
</protein>
<comment type="caution">
    <text evidence="9">The sequence shown here is derived from an EMBL/GenBank/DDBJ whole genome shotgun (WGS) entry which is preliminary data.</text>
</comment>
<keyword evidence="6" id="KW-0862">Zinc</keyword>
<dbReference type="STRING" id="698492.A0A0E9NDI4"/>
<gene>
    <name evidence="9" type="ORF">G7K_1672-t1</name>
</gene>
<evidence type="ECO:0000256" key="1">
    <source>
        <dbReference type="ARBA" id="ARBA00004880"/>
    </source>
</evidence>
<dbReference type="CDD" id="cd01294">
    <property type="entry name" value="DHOase"/>
    <property type="match status" value="1"/>
</dbReference>
<dbReference type="EC" id="3.5.2.3" evidence="3"/>